<dbReference type="InterPro" id="IPR016446">
    <property type="entry name" value="Flavin_OxRdtase_Frp"/>
</dbReference>
<accession>A0A1G8GYP3</accession>
<organism evidence="7 8">
    <name type="scientific">Proteiniclasticum ruminis</name>
    <dbReference type="NCBI Taxonomy" id="398199"/>
    <lineage>
        <taxon>Bacteria</taxon>
        <taxon>Bacillati</taxon>
        <taxon>Bacillota</taxon>
        <taxon>Clostridia</taxon>
        <taxon>Eubacteriales</taxon>
        <taxon>Clostridiaceae</taxon>
        <taxon>Proteiniclasticum</taxon>
    </lineage>
</organism>
<sequence>MNHVIELLKSHTSIRNFKEYPVSDDTVTELIEAGQSAASSNFVQAYTVIQVKDPEKRRIMAEIAGNQNHVETSPVFLVFVADLERARLCSTLHGEKMEEGQTEAFIIATVDTALMAQNLMIAAESMGLGGVYIGALRNNPRIVSELLELPEHTYPLFGMCLGYPASVNEKKPRLPVKLVLKTDTYQNGGEVQLLEKYDQTISEYYSKRSSLNRSDNYTQQLARMFSKPLRPHMKAYLSEQKLNMK</sequence>
<evidence type="ECO:0000313" key="8">
    <source>
        <dbReference type="Proteomes" id="UP000183255"/>
    </source>
</evidence>
<dbReference type="AlphaFoldDB" id="A0A1G8GYP3"/>
<evidence type="ECO:0000256" key="4">
    <source>
        <dbReference type="ARBA" id="ARBA00023002"/>
    </source>
</evidence>
<dbReference type="EMBL" id="FNDZ01000001">
    <property type="protein sequence ID" value="SDH99523.1"/>
    <property type="molecule type" value="Genomic_DNA"/>
</dbReference>
<dbReference type="Gene3D" id="3.40.109.10">
    <property type="entry name" value="NADH Oxidase"/>
    <property type="match status" value="1"/>
</dbReference>
<evidence type="ECO:0000256" key="1">
    <source>
        <dbReference type="ARBA" id="ARBA00008366"/>
    </source>
</evidence>
<evidence type="ECO:0000256" key="5">
    <source>
        <dbReference type="PIRNR" id="PIRNR005426"/>
    </source>
</evidence>
<dbReference type="CDD" id="cd02146">
    <property type="entry name" value="NfsA-like"/>
    <property type="match status" value="1"/>
</dbReference>
<dbReference type="GO" id="GO:0016491">
    <property type="term" value="F:oxidoreductase activity"/>
    <property type="evidence" value="ECO:0007669"/>
    <property type="project" value="UniProtKB-UniRule"/>
</dbReference>
<evidence type="ECO:0000313" key="7">
    <source>
        <dbReference type="EMBL" id="SDH99523.1"/>
    </source>
</evidence>
<dbReference type="NCBIfam" id="NF008033">
    <property type="entry name" value="PRK10765.1"/>
    <property type="match status" value="1"/>
</dbReference>
<keyword evidence="3 5" id="KW-0288">FMN</keyword>
<dbReference type="PANTHER" id="PTHR43425:SF2">
    <property type="entry name" value="OXYGEN-INSENSITIVE NADPH NITROREDUCTASE"/>
    <property type="match status" value="1"/>
</dbReference>
<feature type="domain" description="Nitroreductase" evidence="6">
    <location>
        <begin position="9"/>
        <end position="163"/>
    </location>
</feature>
<dbReference type="PANTHER" id="PTHR43425">
    <property type="entry name" value="OXYGEN-INSENSITIVE NADPH NITROREDUCTASE"/>
    <property type="match status" value="1"/>
</dbReference>
<evidence type="ECO:0000259" key="6">
    <source>
        <dbReference type="Pfam" id="PF00881"/>
    </source>
</evidence>
<keyword evidence="5" id="KW-0521">NADP</keyword>
<reference evidence="7 8" key="1">
    <citation type="submission" date="2016-10" db="EMBL/GenBank/DDBJ databases">
        <authorList>
            <person name="de Groot N.N."/>
        </authorList>
    </citation>
    <scope>NUCLEOTIDE SEQUENCE [LARGE SCALE GENOMIC DNA]</scope>
    <source>
        <strain evidence="7 8">CGMCC 1.5058</strain>
    </source>
</reference>
<proteinExistence type="inferred from homology"/>
<evidence type="ECO:0000256" key="2">
    <source>
        <dbReference type="ARBA" id="ARBA00022630"/>
    </source>
</evidence>
<name>A0A1G8GYP3_9CLOT</name>
<dbReference type="RefSeq" id="WP_031573422.1">
    <property type="nucleotide sequence ID" value="NZ_FNDZ01000001.1"/>
</dbReference>
<dbReference type="InterPro" id="IPR029479">
    <property type="entry name" value="Nitroreductase"/>
</dbReference>
<gene>
    <name evidence="7" type="ORF">SAMN05421804_101412</name>
</gene>
<comment type="similarity">
    <text evidence="1 5">Belongs to the flavin oxidoreductase frp family.</text>
</comment>
<dbReference type="Pfam" id="PF00881">
    <property type="entry name" value="Nitroreductase"/>
    <property type="match status" value="1"/>
</dbReference>
<dbReference type="Proteomes" id="UP000183255">
    <property type="component" value="Unassembled WGS sequence"/>
</dbReference>
<dbReference type="PIRSF" id="PIRSF005426">
    <property type="entry name" value="Frp"/>
    <property type="match status" value="1"/>
</dbReference>
<dbReference type="InterPro" id="IPR000415">
    <property type="entry name" value="Nitroreductase-like"/>
</dbReference>
<keyword evidence="2 5" id="KW-0285">Flavoprotein</keyword>
<protein>
    <submittedName>
        <fullName evidence="7">Nitroreductase</fullName>
    </submittedName>
</protein>
<evidence type="ECO:0000256" key="3">
    <source>
        <dbReference type="ARBA" id="ARBA00022643"/>
    </source>
</evidence>
<dbReference type="SUPFAM" id="SSF55469">
    <property type="entry name" value="FMN-dependent nitroreductase-like"/>
    <property type="match status" value="1"/>
</dbReference>
<keyword evidence="4 5" id="KW-0560">Oxidoreductase</keyword>